<dbReference type="InterPro" id="IPR004640">
    <property type="entry name" value="HscB"/>
</dbReference>
<sequence>MNRSFHQALRTGPARMKGSSVALRTSRPSVIHAQRAPLHTTLPTRFPPSNPLLSPAAAFTDSSSSSTSAEPGPLEAACWSCSADLASQPVSRASTCSTCLAIQPVVRSTNLFELFGMDKNGTFDLDEGSLRREFLLRSKEVHPDGFKGKGEIEYQFAQQQSSLLNKAYETLKTPLSRAQYILSLSDIRVQEADAITDQALLMEIMEAREALEDAESEEEVDAIREENREKAKRTTEQLSEAFMKGDLPRAKDLTIELRYWRNVDDAVSNKLHPVD</sequence>
<reference evidence="9" key="1">
    <citation type="submission" date="2014-08" db="EMBL/GenBank/DDBJ databases">
        <authorList>
            <person name="Sharma Rahul"/>
            <person name="Thines Marco"/>
        </authorList>
    </citation>
    <scope>NUCLEOTIDE SEQUENCE</scope>
</reference>
<dbReference type="InterPro" id="IPR001623">
    <property type="entry name" value="DnaJ_domain"/>
</dbReference>
<evidence type="ECO:0000256" key="3">
    <source>
        <dbReference type="ARBA" id="ARBA00010476"/>
    </source>
</evidence>
<evidence type="ECO:0000256" key="1">
    <source>
        <dbReference type="ARBA" id="ARBA00004173"/>
    </source>
</evidence>
<keyword evidence="4" id="KW-0963">Cytoplasm</keyword>
<comment type="similarity">
    <text evidence="3">Belongs to the HscB family.</text>
</comment>
<evidence type="ECO:0000256" key="5">
    <source>
        <dbReference type="ARBA" id="ARBA00023128"/>
    </source>
</evidence>
<evidence type="ECO:0000256" key="4">
    <source>
        <dbReference type="ARBA" id="ARBA00022490"/>
    </source>
</evidence>
<feature type="region of interest" description="Disordered" evidence="7">
    <location>
        <begin position="40"/>
        <end position="68"/>
    </location>
</feature>
<name>A0A0F7SV72_PHARH</name>
<feature type="region of interest" description="Disordered" evidence="7">
    <location>
        <begin position="213"/>
        <end position="236"/>
    </location>
</feature>
<evidence type="ECO:0000256" key="7">
    <source>
        <dbReference type="SAM" id="MobiDB-lite"/>
    </source>
</evidence>
<dbReference type="InterPro" id="IPR036386">
    <property type="entry name" value="HscB_C_sf"/>
</dbReference>
<dbReference type="PANTHER" id="PTHR14021:SF15">
    <property type="entry name" value="IRON-SULFUR CLUSTER CO-CHAPERONE PROTEIN HSCB"/>
    <property type="match status" value="1"/>
</dbReference>
<dbReference type="InterPro" id="IPR036869">
    <property type="entry name" value="J_dom_sf"/>
</dbReference>
<dbReference type="NCBIfam" id="TIGR00714">
    <property type="entry name" value="hscB"/>
    <property type="match status" value="1"/>
</dbReference>
<feature type="domain" description="J" evidence="8">
    <location>
        <begin position="110"/>
        <end position="184"/>
    </location>
</feature>
<protein>
    <submittedName>
        <fullName evidence="9">Mitochondrial J-type chaperone</fullName>
    </submittedName>
</protein>
<dbReference type="GO" id="GO:0051259">
    <property type="term" value="P:protein complex oligomerization"/>
    <property type="evidence" value="ECO:0007669"/>
    <property type="project" value="InterPro"/>
</dbReference>
<comment type="subcellular location">
    <subcellularLocation>
        <location evidence="2">Cytoplasm</location>
    </subcellularLocation>
    <subcellularLocation>
        <location evidence="1">Mitochondrion</location>
    </subcellularLocation>
</comment>
<dbReference type="PANTHER" id="PTHR14021">
    <property type="entry name" value="IRON-SULFUR CLUSTER CO-CHAPERONE PROTEIN HSCB"/>
    <property type="match status" value="1"/>
</dbReference>
<dbReference type="InterPro" id="IPR009073">
    <property type="entry name" value="HscB_oligo_C"/>
</dbReference>
<keyword evidence="6" id="KW-0143">Chaperone</keyword>
<dbReference type="SMART" id="SM00271">
    <property type="entry name" value="DnaJ"/>
    <property type="match status" value="1"/>
</dbReference>
<dbReference type="GO" id="GO:0005739">
    <property type="term" value="C:mitochondrion"/>
    <property type="evidence" value="ECO:0007669"/>
    <property type="project" value="UniProtKB-SubCell"/>
</dbReference>
<dbReference type="FunFam" id="1.20.1280.20:FF:000002">
    <property type="entry name" value="HscB mitochondrial iron-sulfur cluster co-chaperone"/>
    <property type="match status" value="1"/>
</dbReference>
<keyword evidence="5" id="KW-0496">Mitochondrion</keyword>
<evidence type="ECO:0000256" key="6">
    <source>
        <dbReference type="ARBA" id="ARBA00023186"/>
    </source>
</evidence>
<evidence type="ECO:0000259" key="8">
    <source>
        <dbReference type="PROSITE" id="PS50076"/>
    </source>
</evidence>
<feature type="compositionally biased region" description="Low complexity" evidence="7">
    <location>
        <begin position="51"/>
        <end position="68"/>
    </location>
</feature>
<dbReference type="Gene3D" id="1.20.1280.20">
    <property type="entry name" value="HscB, C-terminal domain"/>
    <property type="match status" value="1"/>
</dbReference>
<dbReference type="Gene3D" id="1.10.287.110">
    <property type="entry name" value="DnaJ domain"/>
    <property type="match status" value="1"/>
</dbReference>
<dbReference type="CDD" id="cd06257">
    <property type="entry name" value="DnaJ"/>
    <property type="match status" value="1"/>
</dbReference>
<evidence type="ECO:0000313" key="9">
    <source>
        <dbReference type="EMBL" id="CED84654.1"/>
    </source>
</evidence>
<dbReference type="Pfam" id="PF07743">
    <property type="entry name" value="HSCB_C"/>
    <property type="match status" value="1"/>
</dbReference>
<proteinExistence type="inferred from homology"/>
<dbReference type="GO" id="GO:0001671">
    <property type="term" value="F:ATPase activator activity"/>
    <property type="evidence" value="ECO:0007669"/>
    <property type="project" value="InterPro"/>
</dbReference>
<dbReference type="GO" id="GO:0044571">
    <property type="term" value="P:[2Fe-2S] cluster assembly"/>
    <property type="evidence" value="ECO:0007669"/>
    <property type="project" value="InterPro"/>
</dbReference>
<dbReference type="AlphaFoldDB" id="A0A0F7SV72"/>
<dbReference type="SUPFAM" id="SSF47144">
    <property type="entry name" value="HSC20 (HSCB), C-terminal oligomerisation domain"/>
    <property type="match status" value="1"/>
</dbReference>
<feature type="compositionally biased region" description="Basic and acidic residues" evidence="7">
    <location>
        <begin position="221"/>
        <end position="235"/>
    </location>
</feature>
<dbReference type="EMBL" id="LN483166">
    <property type="protein sequence ID" value="CED84654.1"/>
    <property type="molecule type" value="Genomic_DNA"/>
</dbReference>
<accession>A0A0F7SV72</accession>
<dbReference type="PROSITE" id="PS50076">
    <property type="entry name" value="DNAJ_2"/>
    <property type="match status" value="1"/>
</dbReference>
<dbReference type="GO" id="GO:0051087">
    <property type="term" value="F:protein-folding chaperone binding"/>
    <property type="evidence" value="ECO:0007669"/>
    <property type="project" value="InterPro"/>
</dbReference>
<organism evidence="9">
    <name type="scientific">Phaffia rhodozyma</name>
    <name type="common">Yeast</name>
    <name type="synonym">Xanthophyllomyces dendrorhous</name>
    <dbReference type="NCBI Taxonomy" id="264483"/>
    <lineage>
        <taxon>Eukaryota</taxon>
        <taxon>Fungi</taxon>
        <taxon>Dikarya</taxon>
        <taxon>Basidiomycota</taxon>
        <taxon>Agaricomycotina</taxon>
        <taxon>Tremellomycetes</taxon>
        <taxon>Cystofilobasidiales</taxon>
        <taxon>Mrakiaceae</taxon>
        <taxon>Phaffia</taxon>
    </lineage>
</organism>
<dbReference type="SUPFAM" id="SSF46565">
    <property type="entry name" value="Chaperone J-domain"/>
    <property type="match status" value="1"/>
</dbReference>
<evidence type="ECO:0000256" key="2">
    <source>
        <dbReference type="ARBA" id="ARBA00004496"/>
    </source>
</evidence>